<evidence type="ECO:0000256" key="4">
    <source>
        <dbReference type="ARBA" id="ARBA00022475"/>
    </source>
</evidence>
<dbReference type="InterPro" id="IPR006260">
    <property type="entry name" value="TonB/TolA_C"/>
</dbReference>
<dbReference type="Pfam" id="PF03544">
    <property type="entry name" value="TonB_C"/>
    <property type="match status" value="1"/>
</dbReference>
<dbReference type="PANTHER" id="PTHR33446">
    <property type="entry name" value="PROTEIN TONB-RELATED"/>
    <property type="match status" value="1"/>
</dbReference>
<dbReference type="AlphaFoldDB" id="A0AAV4I2F6"/>
<dbReference type="GO" id="GO:0098797">
    <property type="term" value="C:plasma membrane protein complex"/>
    <property type="evidence" value="ECO:0007669"/>
    <property type="project" value="TreeGrafter"/>
</dbReference>
<evidence type="ECO:0000259" key="10">
    <source>
        <dbReference type="PROSITE" id="PS52015"/>
    </source>
</evidence>
<gene>
    <name evidence="11" type="ORF">ElyMa_002905400</name>
</gene>
<dbReference type="GO" id="GO:0015891">
    <property type="term" value="P:siderophore transport"/>
    <property type="evidence" value="ECO:0007669"/>
    <property type="project" value="InterPro"/>
</dbReference>
<feature type="domain" description="TonB C-terminal" evidence="10">
    <location>
        <begin position="144"/>
        <end position="233"/>
    </location>
</feature>
<dbReference type="NCBIfam" id="TIGR01352">
    <property type="entry name" value="tonB_Cterm"/>
    <property type="match status" value="1"/>
</dbReference>
<organism evidence="11 12">
    <name type="scientific">Elysia marginata</name>
    <dbReference type="NCBI Taxonomy" id="1093978"/>
    <lineage>
        <taxon>Eukaryota</taxon>
        <taxon>Metazoa</taxon>
        <taxon>Spiralia</taxon>
        <taxon>Lophotrochozoa</taxon>
        <taxon>Mollusca</taxon>
        <taxon>Gastropoda</taxon>
        <taxon>Heterobranchia</taxon>
        <taxon>Euthyneura</taxon>
        <taxon>Panpulmonata</taxon>
        <taxon>Sacoglossa</taxon>
        <taxon>Placobranchoidea</taxon>
        <taxon>Plakobranchidae</taxon>
        <taxon>Elysia</taxon>
    </lineage>
</organism>
<evidence type="ECO:0000256" key="8">
    <source>
        <dbReference type="ARBA" id="ARBA00022989"/>
    </source>
</evidence>
<protein>
    <submittedName>
        <fullName evidence="11">Protein TonB</fullName>
    </submittedName>
</protein>
<evidence type="ECO:0000256" key="9">
    <source>
        <dbReference type="ARBA" id="ARBA00023136"/>
    </source>
</evidence>
<reference evidence="11 12" key="1">
    <citation type="journal article" date="2021" name="Elife">
        <title>Chloroplast acquisition without the gene transfer in kleptoplastic sea slugs, Plakobranchus ocellatus.</title>
        <authorList>
            <person name="Maeda T."/>
            <person name="Takahashi S."/>
            <person name="Yoshida T."/>
            <person name="Shimamura S."/>
            <person name="Takaki Y."/>
            <person name="Nagai Y."/>
            <person name="Toyoda A."/>
            <person name="Suzuki Y."/>
            <person name="Arimoto A."/>
            <person name="Ishii H."/>
            <person name="Satoh N."/>
            <person name="Nishiyama T."/>
            <person name="Hasebe M."/>
            <person name="Maruyama T."/>
            <person name="Minagawa J."/>
            <person name="Obokata J."/>
            <person name="Shigenobu S."/>
        </authorList>
    </citation>
    <scope>NUCLEOTIDE SEQUENCE [LARGE SCALE GENOMIC DNA]</scope>
</reference>
<keyword evidence="4" id="KW-1003">Cell membrane</keyword>
<dbReference type="PANTHER" id="PTHR33446:SF2">
    <property type="entry name" value="PROTEIN TONB"/>
    <property type="match status" value="1"/>
</dbReference>
<keyword evidence="12" id="KW-1185">Reference proteome</keyword>
<keyword evidence="5" id="KW-0997">Cell inner membrane</keyword>
<accession>A0AAV4I2F6</accession>
<evidence type="ECO:0000256" key="3">
    <source>
        <dbReference type="ARBA" id="ARBA00022448"/>
    </source>
</evidence>
<proteinExistence type="inferred from homology"/>
<dbReference type="Proteomes" id="UP000762676">
    <property type="component" value="Unassembled WGS sequence"/>
</dbReference>
<name>A0AAV4I2F6_9GAST</name>
<keyword evidence="7" id="KW-0653">Protein transport</keyword>
<evidence type="ECO:0000313" key="11">
    <source>
        <dbReference type="EMBL" id="GFS04130.1"/>
    </source>
</evidence>
<dbReference type="GO" id="GO:0031992">
    <property type="term" value="F:energy transducer activity"/>
    <property type="evidence" value="ECO:0007669"/>
    <property type="project" value="InterPro"/>
</dbReference>
<keyword evidence="8" id="KW-1133">Transmembrane helix</keyword>
<keyword evidence="3" id="KW-0813">Transport</keyword>
<evidence type="ECO:0000313" key="12">
    <source>
        <dbReference type="Proteomes" id="UP000762676"/>
    </source>
</evidence>
<evidence type="ECO:0000256" key="5">
    <source>
        <dbReference type="ARBA" id="ARBA00022519"/>
    </source>
</evidence>
<dbReference type="GO" id="GO:0055085">
    <property type="term" value="P:transmembrane transport"/>
    <property type="evidence" value="ECO:0007669"/>
    <property type="project" value="InterPro"/>
</dbReference>
<dbReference type="Gene3D" id="3.30.1150.10">
    <property type="match status" value="1"/>
</dbReference>
<dbReference type="InterPro" id="IPR051045">
    <property type="entry name" value="TonB-dependent_transducer"/>
</dbReference>
<keyword evidence="6" id="KW-0812">Transmembrane</keyword>
<dbReference type="GO" id="GO:0015031">
    <property type="term" value="P:protein transport"/>
    <property type="evidence" value="ECO:0007669"/>
    <property type="project" value="UniProtKB-KW"/>
</dbReference>
<dbReference type="PRINTS" id="PR01374">
    <property type="entry name" value="TONBPROTEIN"/>
</dbReference>
<dbReference type="PROSITE" id="PS52015">
    <property type="entry name" value="TONB_CTD"/>
    <property type="match status" value="1"/>
</dbReference>
<comment type="caution">
    <text evidence="11">The sequence shown here is derived from an EMBL/GenBank/DDBJ whole genome shotgun (WGS) entry which is preliminary data.</text>
</comment>
<dbReference type="InterPro" id="IPR037682">
    <property type="entry name" value="TonB_C"/>
</dbReference>
<comment type="similarity">
    <text evidence="2">Belongs to the TonB family.</text>
</comment>
<evidence type="ECO:0000256" key="6">
    <source>
        <dbReference type="ARBA" id="ARBA00022692"/>
    </source>
</evidence>
<dbReference type="SUPFAM" id="SSF74653">
    <property type="entry name" value="TolA/TonB C-terminal domain"/>
    <property type="match status" value="1"/>
</dbReference>
<evidence type="ECO:0000256" key="2">
    <source>
        <dbReference type="ARBA" id="ARBA00006555"/>
    </source>
</evidence>
<dbReference type="EMBL" id="BMAT01006000">
    <property type="protein sequence ID" value="GFS04130.1"/>
    <property type="molecule type" value="Genomic_DNA"/>
</dbReference>
<evidence type="ECO:0000256" key="7">
    <source>
        <dbReference type="ARBA" id="ARBA00022927"/>
    </source>
</evidence>
<comment type="subcellular location">
    <subcellularLocation>
        <location evidence="1">Cell inner membrane</location>
        <topology evidence="1">Single-pass membrane protein</topology>
        <orientation evidence="1">Periplasmic side</orientation>
    </subcellularLocation>
</comment>
<keyword evidence="9" id="KW-0472">Membrane</keyword>
<dbReference type="InterPro" id="IPR003538">
    <property type="entry name" value="TonB"/>
</dbReference>
<evidence type="ECO:0000256" key="1">
    <source>
        <dbReference type="ARBA" id="ARBA00004383"/>
    </source>
</evidence>
<sequence>MKPKKNPKVDVNKDSSLFFAIGLFVVLLTTYAIIEWKTYDEVDDVEFSLNIDSQLDEEVPITQITPPKTPPPPPPAPEVIEVVEDEEDVEEVEIKSTDVDKDTSIEMDDLEEVDEVVDVPFAVIEEVPIFPGCEKKKIHKRRQCFQEKIVKHINRYFQYPEIAREMGIQGRVSVIFTIDKDGSIVNIRSRGPDKSLEKEARSIIGRLPRMTPGKQRGKPVKVSFSIPIMFRLQ</sequence>